<dbReference type="Proteomes" id="UP001652503">
    <property type="component" value="Unassembled WGS sequence"/>
</dbReference>
<sequence length="159" mass="17523">MTEASLTPSLHPEGARRKLGSCGKPTLISECRIITDDRTRELPPSEAVAPGTIGQPIVRGAQAMEGYWNNPFETQKKLKAGWVYTGPLFSQDADGFYHFLGRADDVITSGCEYIYLREVAEILYRCPGAQEAAIVYLREEKWGQVLSAFIARSDPPTAA</sequence>
<dbReference type="PANTHER" id="PTHR43201">
    <property type="entry name" value="ACYL-COA SYNTHETASE"/>
    <property type="match status" value="1"/>
</dbReference>
<evidence type="ECO:0000313" key="4">
    <source>
        <dbReference type="Proteomes" id="UP001652503"/>
    </source>
</evidence>
<comment type="caution">
    <text evidence="3">The sequence shown here is derived from an EMBL/GenBank/DDBJ whole genome shotgun (WGS) entry which is preliminary data.</text>
</comment>
<dbReference type="Gene3D" id="3.40.50.12780">
    <property type="entry name" value="N-terminal domain of ligase-like"/>
    <property type="match status" value="1"/>
</dbReference>
<dbReference type="EMBL" id="JAOWLA010000010">
    <property type="protein sequence ID" value="MCV2865364.1"/>
    <property type="molecule type" value="Genomic_DNA"/>
</dbReference>
<reference evidence="3 4" key="1">
    <citation type="submission" date="2022-10" db="EMBL/GenBank/DDBJ databases">
        <title>Defluviimonas sp. nov., isolated from ocean surface water.</title>
        <authorList>
            <person name="He W."/>
            <person name="Wang L."/>
            <person name="Zhang D.-F."/>
        </authorList>
    </citation>
    <scope>NUCLEOTIDE SEQUENCE [LARGE SCALE GENOMIC DNA]</scope>
    <source>
        <strain evidence="3 4">WL0075</strain>
    </source>
</reference>
<gene>
    <name evidence="3" type="ORF">OE647_11570</name>
</gene>
<protein>
    <submittedName>
        <fullName evidence="3">AMP-binding protein</fullName>
    </submittedName>
</protein>
<keyword evidence="2" id="KW-0436">Ligase</keyword>
<dbReference type="InterPro" id="IPR045851">
    <property type="entry name" value="AMP-bd_C_sf"/>
</dbReference>
<proteinExistence type="inferred from homology"/>
<organism evidence="3 4">
    <name type="scientific">Albidovulum sediminicola</name>
    <dbReference type="NCBI Taxonomy" id="2984331"/>
    <lineage>
        <taxon>Bacteria</taxon>
        <taxon>Pseudomonadati</taxon>
        <taxon>Pseudomonadota</taxon>
        <taxon>Alphaproteobacteria</taxon>
        <taxon>Rhodobacterales</taxon>
        <taxon>Paracoccaceae</taxon>
        <taxon>Albidovulum</taxon>
    </lineage>
</organism>
<dbReference type="RefSeq" id="WP_263721885.1">
    <property type="nucleotide sequence ID" value="NZ_JAOWLA010000010.1"/>
</dbReference>
<evidence type="ECO:0000313" key="3">
    <source>
        <dbReference type="EMBL" id="MCV2865364.1"/>
    </source>
</evidence>
<keyword evidence="4" id="KW-1185">Reference proteome</keyword>
<accession>A0ABT2Z2K1</accession>
<dbReference type="Gene3D" id="3.30.300.30">
    <property type="match status" value="1"/>
</dbReference>
<dbReference type="SUPFAM" id="SSF56801">
    <property type="entry name" value="Acetyl-CoA synthetase-like"/>
    <property type="match status" value="1"/>
</dbReference>
<name>A0ABT2Z2K1_9RHOB</name>
<dbReference type="PANTHER" id="PTHR43201:SF5">
    <property type="entry name" value="MEDIUM-CHAIN ACYL-COA LIGASE ACSF2, MITOCHONDRIAL"/>
    <property type="match status" value="1"/>
</dbReference>
<dbReference type="InterPro" id="IPR042099">
    <property type="entry name" value="ANL_N_sf"/>
</dbReference>
<evidence type="ECO:0000256" key="2">
    <source>
        <dbReference type="ARBA" id="ARBA00022598"/>
    </source>
</evidence>
<comment type="similarity">
    <text evidence="1">Belongs to the ATP-dependent AMP-binding enzyme family.</text>
</comment>
<evidence type="ECO:0000256" key="1">
    <source>
        <dbReference type="ARBA" id="ARBA00006432"/>
    </source>
</evidence>